<dbReference type="GO" id="GO:0005096">
    <property type="term" value="F:GTPase activator activity"/>
    <property type="evidence" value="ECO:0007669"/>
    <property type="project" value="UniProtKB-KW"/>
</dbReference>
<dbReference type="Ensembl" id="ENSMMDT00005019760.1">
    <property type="protein sequence ID" value="ENSMMDP00005019300.1"/>
    <property type="gene ID" value="ENSMMDG00005009300.1"/>
</dbReference>
<dbReference type="Gene3D" id="3.30.530.20">
    <property type="match status" value="1"/>
</dbReference>
<evidence type="ECO:0000259" key="4">
    <source>
        <dbReference type="PROSITE" id="PS50848"/>
    </source>
</evidence>
<feature type="region of interest" description="Disordered" evidence="3">
    <location>
        <begin position="312"/>
        <end position="357"/>
    </location>
</feature>
<dbReference type="Gene3D" id="1.10.287.2070">
    <property type="match status" value="1"/>
</dbReference>
<evidence type="ECO:0000313" key="5">
    <source>
        <dbReference type="Ensembl" id="ENSMMDP00005019300.1"/>
    </source>
</evidence>
<feature type="domain" description="START" evidence="4">
    <location>
        <begin position="437"/>
        <end position="545"/>
    </location>
</feature>
<sequence>LWDISTAKEHSQFPIDISAVKRDHDFLDRDLVEPLCRRLNTLNKCASMKLDVSHPKKKADDSDEDDPLAISKRWTFEWSSRRWSRLQDFLLDSTNESSPTGQGEGLHSTVSSESVLTDLSEQEITEISSLHSEDSASAMPDSVSMASLAASYQPPRELPHYNSLPIKSSRHGQGGRSKAKEFLRRMEIMRTWGPSTRRKSSSRRPPLVISGPVLQGEEPQALQMLQCTPISQLENSPKHNHQTDVVNMSPSSETVAPSVKENTYKRPRPASKRGSVYLEDMELPSQGKRTEGQSQFGRNQFHSYENLLIHIPKDHKPGTFPKALSIESLAPSPDDRNNANQTQSQTSPPNICLGEPWSGKPLSKPCPGAPRGSRPPQDTLSGPGIFAHTYTLHLHHDVFVCVCVCKVGDGNPLRRWRVSVEVLAPPNDVLQRLLKERPLWQADLLQEKVLETLDKQSDVYQYSCHSMAPLPSSDYVVLRSWRTDLCKGSCALVCVSVEHDDSPRMGAVRGVVLESQYLLEPCGTGKTRLTHICRVDLRGRSPEWYNKAFGHLCVNEAHRIRSSFQPLDHTSTEAKI</sequence>
<dbReference type="AlphaFoldDB" id="A0A667XNA0"/>
<dbReference type="Proteomes" id="UP000472263">
    <property type="component" value="Chromosome 14"/>
</dbReference>
<dbReference type="GeneTree" id="ENSGT00950000183061"/>
<evidence type="ECO:0000313" key="6">
    <source>
        <dbReference type="Proteomes" id="UP000472263"/>
    </source>
</evidence>
<dbReference type="PANTHER" id="PTHR12659">
    <property type="entry name" value="RHO-TYPE GTPASE ACTIVATING PROTEIN"/>
    <property type="match status" value="1"/>
</dbReference>
<feature type="region of interest" description="Disordered" evidence="3">
    <location>
        <begin position="159"/>
        <end position="179"/>
    </location>
</feature>
<keyword evidence="6" id="KW-1185">Reference proteome</keyword>
<organism evidence="5 6">
    <name type="scientific">Myripristis murdjan</name>
    <name type="common">pinecone soldierfish</name>
    <dbReference type="NCBI Taxonomy" id="586833"/>
    <lineage>
        <taxon>Eukaryota</taxon>
        <taxon>Metazoa</taxon>
        <taxon>Chordata</taxon>
        <taxon>Craniata</taxon>
        <taxon>Vertebrata</taxon>
        <taxon>Euteleostomi</taxon>
        <taxon>Actinopterygii</taxon>
        <taxon>Neopterygii</taxon>
        <taxon>Teleostei</taxon>
        <taxon>Neoteleostei</taxon>
        <taxon>Acanthomorphata</taxon>
        <taxon>Holocentriformes</taxon>
        <taxon>Holocentridae</taxon>
        <taxon>Myripristis</taxon>
    </lineage>
</organism>
<name>A0A667XNA0_9TELE</name>
<dbReference type="InterPro" id="IPR023393">
    <property type="entry name" value="START-like_dom_sf"/>
</dbReference>
<protein>
    <submittedName>
        <fullName evidence="5">StAR related lipid transfer domain containing 13</fullName>
    </submittedName>
</protein>
<keyword evidence="1" id="KW-0343">GTPase activation</keyword>
<dbReference type="PROSITE" id="PS50848">
    <property type="entry name" value="START"/>
    <property type="match status" value="1"/>
</dbReference>
<reference evidence="5" key="2">
    <citation type="submission" date="2025-08" db="UniProtKB">
        <authorList>
            <consortium name="Ensembl"/>
        </authorList>
    </citation>
    <scope>IDENTIFICATION</scope>
</reference>
<reference evidence="5" key="3">
    <citation type="submission" date="2025-09" db="UniProtKB">
        <authorList>
            <consortium name="Ensembl"/>
        </authorList>
    </citation>
    <scope>IDENTIFICATION</scope>
</reference>
<dbReference type="SMART" id="SM00234">
    <property type="entry name" value="START"/>
    <property type="match status" value="1"/>
</dbReference>
<feature type="region of interest" description="Disordered" evidence="3">
    <location>
        <begin position="236"/>
        <end position="295"/>
    </location>
</feature>
<dbReference type="GO" id="GO:0030036">
    <property type="term" value="P:actin cytoskeleton organization"/>
    <property type="evidence" value="ECO:0007669"/>
    <property type="project" value="TreeGrafter"/>
</dbReference>
<gene>
    <name evidence="5" type="primary">STARD13</name>
</gene>
<feature type="region of interest" description="Disordered" evidence="3">
    <location>
        <begin position="94"/>
        <end position="113"/>
    </location>
</feature>
<evidence type="ECO:0000256" key="1">
    <source>
        <dbReference type="ARBA" id="ARBA00022468"/>
    </source>
</evidence>
<keyword evidence="2" id="KW-0597">Phosphoprotein</keyword>
<dbReference type="GO" id="GO:0008289">
    <property type="term" value="F:lipid binding"/>
    <property type="evidence" value="ECO:0007669"/>
    <property type="project" value="InterPro"/>
</dbReference>
<reference evidence="5" key="1">
    <citation type="submission" date="2019-06" db="EMBL/GenBank/DDBJ databases">
        <authorList>
            <consortium name="Wellcome Sanger Institute Data Sharing"/>
        </authorList>
    </citation>
    <scope>NUCLEOTIDE SEQUENCE [LARGE SCALE GENOMIC DNA]</scope>
</reference>
<evidence type="ECO:0000256" key="3">
    <source>
        <dbReference type="SAM" id="MobiDB-lite"/>
    </source>
</evidence>
<feature type="region of interest" description="Disordered" evidence="3">
    <location>
        <begin position="192"/>
        <end position="211"/>
    </location>
</feature>
<feature type="compositionally biased region" description="Polar residues" evidence="3">
    <location>
        <begin position="243"/>
        <end position="255"/>
    </location>
</feature>
<dbReference type="InterPro" id="IPR013761">
    <property type="entry name" value="SAM/pointed_sf"/>
</dbReference>
<proteinExistence type="predicted"/>
<dbReference type="InterPro" id="IPR002913">
    <property type="entry name" value="START_lipid-bd_dom"/>
</dbReference>
<dbReference type="SUPFAM" id="SSF55961">
    <property type="entry name" value="Bet v1-like"/>
    <property type="match status" value="1"/>
</dbReference>
<dbReference type="FunFam" id="3.30.530.20:FF:000009">
    <property type="entry name" value="StAR related lipid transfer domain containing 13"/>
    <property type="match status" value="1"/>
</dbReference>
<dbReference type="SUPFAM" id="SSF47769">
    <property type="entry name" value="SAM/Pointed domain"/>
    <property type="match status" value="1"/>
</dbReference>
<dbReference type="GO" id="GO:0035023">
    <property type="term" value="P:regulation of Rho protein signal transduction"/>
    <property type="evidence" value="ECO:0007669"/>
    <property type="project" value="TreeGrafter"/>
</dbReference>
<dbReference type="PANTHER" id="PTHR12659:SF8">
    <property type="entry name" value="STAR-RELATED LIPID TRANSFER PROTEIN 13 ISOFORM X1"/>
    <property type="match status" value="1"/>
</dbReference>
<evidence type="ECO:0000256" key="2">
    <source>
        <dbReference type="ARBA" id="ARBA00022553"/>
    </source>
</evidence>
<accession>A0A667XNA0</accession>
<feature type="compositionally biased region" description="Polar residues" evidence="3">
    <location>
        <begin position="338"/>
        <end position="349"/>
    </location>
</feature>
<dbReference type="Pfam" id="PF01852">
    <property type="entry name" value="START"/>
    <property type="match status" value="1"/>
</dbReference>